<keyword evidence="17" id="KW-1185">Reference proteome</keyword>
<sequence length="829" mass="92356">MLSNHLLSFLLIYISATISSAAADPPHNATDFILLNCGEPSNLNDTSSRIWNGDERSRYAPSNVSSASRASFMHPAVFPVPYQTARVFHSPFTYTFPLAPGSKFLRLYFYPDIYSDHNTSQSFFSVTANAFTLFRNFSAFLYSRNSSQPCFMKEFVVNIEGSGELVLTFSPNPNSFAFVNGIEIISIPDKLYFRGNDVPIKFLNQLFYLDNSTSALENVYRLNVGGGRVEIQDDSGPTGGMFRAWSSDYDYIYYADHGWTDNSEHLTVYYTSLTPPYTAPAIVYTTAREMTSLSISLEWGFPVDSGFYYLLRLHFCEFAPEVTKVNQRVFDIFINNQTAEIGADVISFAGGSNIPIFKDYIIWVPDDGHRGKQDLRLSLFPDLDTKPEYRNALLNGLEIFKLSDSNRSLSAPNPELRILMDSSPSSGVAKPAGKKKGRESHVIYAVMGSMLGVLAVVTAVTFLIFRRQQKAKGSATTSASWVLLWTASLKRSSGSDVELPSDLCRYFSLNEIKTATRRFEDSSVIGKGGFGKVYKGKIDDSSTTVAIKRLGQSSKQGVHEFLNEIKLLSKLRHLNLVPLVGYCYEYGEMILVYDYMPNGTLRSHLYNTENPPLTWKQRLRICSDAAKGLHYLHTGAEHPIIHRDVKSSNILLDDKWVAKMSDFGLSKVFPSDGEHAHVSTAVKGSFGYVDPEYCRCKQLTDKSDVYSFGVVLFEVLCARPAIMSSLPKEQVNLADWAQFCCREKRLEEIIDSNMKGQIASQSLSKFVETAVACIGGKGVDRPAMSDVVWSLEFAMQLQEEAESGGGSVTDSDMMTIGPIPESVGVENKF</sequence>
<evidence type="ECO:0000256" key="10">
    <source>
        <dbReference type="ARBA" id="ARBA00023136"/>
    </source>
</evidence>
<evidence type="ECO:0000256" key="6">
    <source>
        <dbReference type="ARBA" id="ARBA00022741"/>
    </source>
</evidence>
<protein>
    <recommendedName>
        <fullName evidence="15">Protein kinase domain-containing protein</fullName>
    </recommendedName>
</protein>
<dbReference type="Gene3D" id="1.10.510.10">
    <property type="entry name" value="Transferase(Phosphotransferase) domain 1"/>
    <property type="match status" value="1"/>
</dbReference>
<accession>A0AAD4P939</accession>
<reference evidence="16 17" key="1">
    <citation type="journal article" date="2021" name="Nat. Commun.">
        <title>Incipient diploidization of the medicinal plant Perilla within 10,000 years.</title>
        <authorList>
            <person name="Zhang Y."/>
            <person name="Shen Q."/>
            <person name="Leng L."/>
            <person name="Zhang D."/>
            <person name="Chen S."/>
            <person name="Shi Y."/>
            <person name="Ning Z."/>
            <person name="Chen S."/>
        </authorList>
    </citation>
    <scope>NUCLEOTIDE SEQUENCE [LARGE SCALE GENOMIC DNA]</scope>
    <source>
        <strain evidence="17">cv. PC099</strain>
    </source>
</reference>
<comment type="caution">
    <text evidence="16">The sequence shown here is derived from an EMBL/GenBank/DDBJ whole genome shotgun (WGS) entry which is preliminary data.</text>
</comment>
<dbReference type="SMART" id="SM00220">
    <property type="entry name" value="S_TKc"/>
    <property type="match status" value="1"/>
</dbReference>
<dbReference type="FunFam" id="2.60.120.430:FF:000003">
    <property type="entry name" value="FERONIA receptor-like kinase"/>
    <property type="match status" value="1"/>
</dbReference>
<dbReference type="InterPro" id="IPR008271">
    <property type="entry name" value="Ser/Thr_kinase_AS"/>
</dbReference>
<feature type="binding site" evidence="12">
    <location>
        <position position="548"/>
    </location>
    <ligand>
        <name>ATP</name>
        <dbReference type="ChEBI" id="CHEBI:30616"/>
    </ligand>
</feature>
<evidence type="ECO:0000256" key="9">
    <source>
        <dbReference type="ARBA" id="ARBA00022989"/>
    </source>
</evidence>
<dbReference type="AlphaFoldDB" id="A0AAD4P939"/>
<dbReference type="PANTHER" id="PTHR34590:SF5">
    <property type="entry name" value="OS04G0586500 PROTEIN"/>
    <property type="match status" value="1"/>
</dbReference>
<dbReference type="GO" id="GO:0005524">
    <property type="term" value="F:ATP binding"/>
    <property type="evidence" value="ECO:0007669"/>
    <property type="project" value="UniProtKB-UniRule"/>
</dbReference>
<evidence type="ECO:0000256" key="2">
    <source>
        <dbReference type="ARBA" id="ARBA00022527"/>
    </source>
</evidence>
<evidence type="ECO:0000256" key="3">
    <source>
        <dbReference type="ARBA" id="ARBA00022679"/>
    </source>
</evidence>
<dbReference type="Pfam" id="PF07714">
    <property type="entry name" value="PK_Tyr_Ser-Thr"/>
    <property type="match status" value="1"/>
</dbReference>
<evidence type="ECO:0000256" key="4">
    <source>
        <dbReference type="ARBA" id="ARBA00022692"/>
    </source>
</evidence>
<evidence type="ECO:0000256" key="5">
    <source>
        <dbReference type="ARBA" id="ARBA00022729"/>
    </source>
</evidence>
<keyword evidence="2" id="KW-0723">Serine/threonine-protein kinase</keyword>
<feature type="domain" description="Protein kinase" evidence="15">
    <location>
        <begin position="519"/>
        <end position="794"/>
    </location>
</feature>
<dbReference type="EMBL" id="SDAM02000099">
    <property type="protein sequence ID" value="KAH6830322.1"/>
    <property type="molecule type" value="Genomic_DNA"/>
</dbReference>
<evidence type="ECO:0000256" key="11">
    <source>
        <dbReference type="ARBA" id="ARBA00023180"/>
    </source>
</evidence>
<proteinExistence type="predicted"/>
<dbReference type="InterPro" id="IPR011009">
    <property type="entry name" value="Kinase-like_dom_sf"/>
</dbReference>
<evidence type="ECO:0000256" key="14">
    <source>
        <dbReference type="SAM" id="SignalP"/>
    </source>
</evidence>
<dbReference type="FunFam" id="1.10.510.10:FF:000252">
    <property type="entry name" value="Receptor-like protein kinase FERONIA"/>
    <property type="match status" value="1"/>
</dbReference>
<comment type="subcellular location">
    <subcellularLocation>
        <location evidence="1">Membrane</location>
        <topology evidence="1">Single-pass type I membrane protein</topology>
    </subcellularLocation>
</comment>
<name>A0AAD4P939_PERFH</name>
<feature type="chain" id="PRO_5042094527" description="Protein kinase domain-containing protein" evidence="14">
    <location>
        <begin position="24"/>
        <end position="829"/>
    </location>
</feature>
<keyword evidence="3" id="KW-0808">Transferase</keyword>
<evidence type="ECO:0000256" key="7">
    <source>
        <dbReference type="ARBA" id="ARBA00022777"/>
    </source>
</evidence>
<keyword evidence="7" id="KW-0418">Kinase</keyword>
<evidence type="ECO:0000256" key="8">
    <source>
        <dbReference type="ARBA" id="ARBA00022840"/>
    </source>
</evidence>
<keyword evidence="11" id="KW-0325">Glycoprotein</keyword>
<dbReference type="CDD" id="cd14066">
    <property type="entry name" value="STKc_IRAK"/>
    <property type="match status" value="1"/>
</dbReference>
<dbReference type="SUPFAM" id="SSF56112">
    <property type="entry name" value="Protein kinase-like (PK-like)"/>
    <property type="match status" value="1"/>
</dbReference>
<dbReference type="InterPro" id="IPR045272">
    <property type="entry name" value="ANXUR1/2-like"/>
</dbReference>
<dbReference type="Gene3D" id="3.30.200.20">
    <property type="entry name" value="Phosphorylase Kinase, domain 1"/>
    <property type="match status" value="1"/>
</dbReference>
<keyword evidence="5 14" id="KW-0732">Signal</keyword>
<dbReference type="InterPro" id="IPR000719">
    <property type="entry name" value="Prot_kinase_dom"/>
</dbReference>
<dbReference type="GO" id="GO:0004714">
    <property type="term" value="F:transmembrane receptor protein tyrosine kinase activity"/>
    <property type="evidence" value="ECO:0007669"/>
    <property type="project" value="InterPro"/>
</dbReference>
<dbReference type="InterPro" id="IPR001245">
    <property type="entry name" value="Ser-Thr/Tyr_kinase_cat_dom"/>
</dbReference>
<keyword evidence="10 13" id="KW-0472">Membrane</keyword>
<dbReference type="GO" id="GO:0016020">
    <property type="term" value="C:membrane"/>
    <property type="evidence" value="ECO:0007669"/>
    <property type="project" value="UniProtKB-SubCell"/>
</dbReference>
<evidence type="ECO:0000256" key="12">
    <source>
        <dbReference type="PROSITE-ProRule" id="PRU10141"/>
    </source>
</evidence>
<keyword evidence="6 12" id="KW-0547">Nucleotide-binding</keyword>
<dbReference type="Pfam" id="PF12819">
    <property type="entry name" value="Malectin_like"/>
    <property type="match status" value="1"/>
</dbReference>
<dbReference type="PANTHER" id="PTHR34590">
    <property type="entry name" value="OS03G0124300 PROTEIN-RELATED"/>
    <property type="match status" value="1"/>
</dbReference>
<dbReference type="PROSITE" id="PS00108">
    <property type="entry name" value="PROTEIN_KINASE_ST"/>
    <property type="match status" value="1"/>
</dbReference>
<evidence type="ECO:0000256" key="13">
    <source>
        <dbReference type="SAM" id="Phobius"/>
    </source>
</evidence>
<evidence type="ECO:0000313" key="17">
    <source>
        <dbReference type="Proteomes" id="UP001190926"/>
    </source>
</evidence>
<keyword evidence="8 12" id="KW-0067">ATP-binding</keyword>
<feature type="transmembrane region" description="Helical" evidence="13">
    <location>
        <begin position="442"/>
        <end position="465"/>
    </location>
</feature>
<gene>
    <name evidence="16" type="ORF">C2S53_007488</name>
</gene>
<organism evidence="16 17">
    <name type="scientific">Perilla frutescens var. hirtella</name>
    <name type="common">Perilla citriodora</name>
    <name type="synonym">Perilla setoyensis</name>
    <dbReference type="NCBI Taxonomy" id="608512"/>
    <lineage>
        <taxon>Eukaryota</taxon>
        <taxon>Viridiplantae</taxon>
        <taxon>Streptophyta</taxon>
        <taxon>Embryophyta</taxon>
        <taxon>Tracheophyta</taxon>
        <taxon>Spermatophyta</taxon>
        <taxon>Magnoliopsida</taxon>
        <taxon>eudicotyledons</taxon>
        <taxon>Gunneridae</taxon>
        <taxon>Pentapetalae</taxon>
        <taxon>asterids</taxon>
        <taxon>lamiids</taxon>
        <taxon>Lamiales</taxon>
        <taxon>Lamiaceae</taxon>
        <taxon>Nepetoideae</taxon>
        <taxon>Elsholtzieae</taxon>
        <taxon>Perilla</taxon>
    </lineage>
</organism>
<dbReference type="PROSITE" id="PS00107">
    <property type="entry name" value="PROTEIN_KINASE_ATP"/>
    <property type="match status" value="1"/>
</dbReference>
<evidence type="ECO:0000256" key="1">
    <source>
        <dbReference type="ARBA" id="ARBA00004479"/>
    </source>
</evidence>
<dbReference type="Proteomes" id="UP001190926">
    <property type="component" value="Unassembled WGS sequence"/>
</dbReference>
<dbReference type="GO" id="GO:0010038">
    <property type="term" value="P:response to metal ion"/>
    <property type="evidence" value="ECO:0007669"/>
    <property type="project" value="UniProtKB-ARBA"/>
</dbReference>
<dbReference type="FunFam" id="3.30.200.20:FF:000039">
    <property type="entry name" value="receptor-like protein kinase FERONIA"/>
    <property type="match status" value="1"/>
</dbReference>
<dbReference type="GO" id="GO:0004674">
    <property type="term" value="F:protein serine/threonine kinase activity"/>
    <property type="evidence" value="ECO:0007669"/>
    <property type="project" value="UniProtKB-KW"/>
</dbReference>
<keyword evidence="4 13" id="KW-0812">Transmembrane</keyword>
<feature type="signal peptide" evidence="14">
    <location>
        <begin position="1"/>
        <end position="23"/>
    </location>
</feature>
<dbReference type="PROSITE" id="PS50011">
    <property type="entry name" value="PROTEIN_KINASE_DOM"/>
    <property type="match status" value="1"/>
</dbReference>
<evidence type="ECO:0000313" key="16">
    <source>
        <dbReference type="EMBL" id="KAH6830322.1"/>
    </source>
</evidence>
<evidence type="ECO:0000259" key="15">
    <source>
        <dbReference type="PROSITE" id="PS50011"/>
    </source>
</evidence>
<keyword evidence="9 13" id="KW-1133">Transmembrane helix</keyword>
<dbReference type="Gene3D" id="2.60.120.430">
    <property type="entry name" value="Galactose-binding lectin"/>
    <property type="match status" value="2"/>
</dbReference>
<dbReference type="FunFam" id="2.60.120.430:FF:000007">
    <property type="entry name" value="FERONIA receptor-like kinase"/>
    <property type="match status" value="1"/>
</dbReference>
<dbReference type="InterPro" id="IPR024788">
    <property type="entry name" value="Malectin-like_Carb-bd_dom"/>
</dbReference>
<dbReference type="InterPro" id="IPR017441">
    <property type="entry name" value="Protein_kinase_ATP_BS"/>
</dbReference>